<dbReference type="Proteomes" id="UP000677054">
    <property type="component" value="Unassembled WGS sequence"/>
</dbReference>
<feature type="region of interest" description="Disordered" evidence="4">
    <location>
        <begin position="369"/>
        <end position="399"/>
    </location>
</feature>
<keyword evidence="6" id="KW-1185">Reference proteome</keyword>
<name>A0A7R9A234_9CRUS</name>
<evidence type="ECO:0000256" key="2">
    <source>
        <dbReference type="ARBA" id="ARBA00022574"/>
    </source>
</evidence>
<dbReference type="AlphaFoldDB" id="A0A7R9A234"/>
<reference evidence="5" key="1">
    <citation type="submission" date="2020-11" db="EMBL/GenBank/DDBJ databases">
        <authorList>
            <person name="Tran Van P."/>
        </authorList>
    </citation>
    <scope>NUCLEOTIDE SEQUENCE</scope>
</reference>
<evidence type="ECO:0000256" key="1">
    <source>
        <dbReference type="ARBA" id="ARBA00022490"/>
    </source>
</evidence>
<dbReference type="GO" id="GO:0060294">
    <property type="term" value="P:cilium movement involved in cell motility"/>
    <property type="evidence" value="ECO:0007669"/>
    <property type="project" value="TreeGrafter"/>
</dbReference>
<dbReference type="OrthoDB" id="6619788at2759"/>
<accession>A0A7R9A234</accession>
<dbReference type="PANTHER" id="PTHR12442:SF5">
    <property type="entry name" value="DYNEIN AXONEMAL INTERMEDIATE CHAIN 3"/>
    <property type="match status" value="1"/>
</dbReference>
<evidence type="ECO:0000313" key="6">
    <source>
        <dbReference type="Proteomes" id="UP000677054"/>
    </source>
</evidence>
<gene>
    <name evidence="5" type="ORF">DSTB1V02_LOCUS3192</name>
</gene>
<dbReference type="PANTHER" id="PTHR12442">
    <property type="entry name" value="DYNEIN INTERMEDIATE CHAIN"/>
    <property type="match status" value="1"/>
</dbReference>
<evidence type="ECO:0000256" key="3">
    <source>
        <dbReference type="ARBA" id="ARBA00022737"/>
    </source>
</evidence>
<dbReference type="SUPFAM" id="SSF50978">
    <property type="entry name" value="WD40 repeat-like"/>
    <property type="match status" value="1"/>
</dbReference>
<feature type="compositionally biased region" description="Basic and acidic residues" evidence="4">
    <location>
        <begin position="369"/>
        <end position="380"/>
    </location>
</feature>
<feature type="compositionally biased region" description="Acidic residues" evidence="4">
    <location>
        <begin position="381"/>
        <end position="391"/>
    </location>
</feature>
<proteinExistence type="predicted"/>
<feature type="compositionally biased region" description="Basic and acidic residues" evidence="4">
    <location>
        <begin position="597"/>
        <end position="616"/>
    </location>
</feature>
<sequence>MKMEEALVENELVDCFRHDWEDLTGDVTATTTTRTAIDDVTPGVYSLRLLSSLSDLTLGTSSSATAVHWHPQASDLVGVSLLWRDGNRKDPTVLSVGGRVLLWSLPTPLLPQVSHLFNGINRSMMGTPIICTCSCRRKLALEAEAGVEKFKFSRTDPDLVVGGLENGRCVLWDLQGKWKTAKKTSSSDPLHPSLHFLVRLHYTTHNSTVVTRQIVTQPEKSELLLPISHRGSPRRLDDSSRLRPSFEFRGLMKRGEEKDDGIESLKPIRISHVKSSHVGPIRELFFVPSTVQFEGRFRLQRRGKAGRDQLRQFVTLSRDGWDLRLWEVRGERRFLHLRNQVRFLDPRKRPVSSIVAVYFLGFPTPSQVKMEEEKAEKKNEEDEDEDEEDGGTQEGKGLQDDLNGTVFWFTSDGFVYRGDLWASREDDQGNILMNAEEQMSIGCPCVEVRPHPHIKSLFLILSVWKVLLWKPEGVIWESGYGEGDEMGEFRDGRWSYGDSRLFFLASSTGRIEAWNVVHHHGRPLTSTQPTCRPLNGLLLPPLSGEGVVDKYCICPGVLLGLGLGGGDGTRLACGDESGSLHVLRLSPSVLSHPSQHYVEEEEKRRESALQAQRDEKRKEDKWLKAQSIITRDSKLESLMQMILEAQSLMIGSIQSSSDHLARPLD</sequence>
<dbReference type="EMBL" id="CAJPEV010000395">
    <property type="protein sequence ID" value="CAG0884845.1"/>
    <property type="molecule type" value="Genomic_DNA"/>
</dbReference>
<evidence type="ECO:0000256" key="4">
    <source>
        <dbReference type="SAM" id="MobiDB-lite"/>
    </source>
</evidence>
<keyword evidence="3" id="KW-0677">Repeat</keyword>
<dbReference type="GO" id="GO:0045503">
    <property type="term" value="F:dynein light chain binding"/>
    <property type="evidence" value="ECO:0007669"/>
    <property type="project" value="TreeGrafter"/>
</dbReference>
<dbReference type="InterPro" id="IPR050687">
    <property type="entry name" value="Dynein_IC"/>
</dbReference>
<keyword evidence="2" id="KW-0853">WD repeat</keyword>
<dbReference type="EMBL" id="LR899912">
    <property type="protein sequence ID" value="CAD7243264.1"/>
    <property type="molecule type" value="Genomic_DNA"/>
</dbReference>
<dbReference type="InterPro" id="IPR036322">
    <property type="entry name" value="WD40_repeat_dom_sf"/>
</dbReference>
<dbReference type="GO" id="GO:0036156">
    <property type="term" value="C:inner dynein arm"/>
    <property type="evidence" value="ECO:0007669"/>
    <property type="project" value="TreeGrafter"/>
</dbReference>
<dbReference type="GO" id="GO:0036159">
    <property type="term" value="P:inner dynein arm assembly"/>
    <property type="evidence" value="ECO:0007669"/>
    <property type="project" value="TreeGrafter"/>
</dbReference>
<keyword evidence="1" id="KW-0963">Cytoplasm</keyword>
<feature type="region of interest" description="Disordered" evidence="4">
    <location>
        <begin position="594"/>
        <end position="616"/>
    </location>
</feature>
<dbReference type="GO" id="GO:0045504">
    <property type="term" value="F:dynein heavy chain binding"/>
    <property type="evidence" value="ECO:0007669"/>
    <property type="project" value="TreeGrafter"/>
</dbReference>
<organism evidence="5">
    <name type="scientific">Darwinula stevensoni</name>
    <dbReference type="NCBI Taxonomy" id="69355"/>
    <lineage>
        <taxon>Eukaryota</taxon>
        <taxon>Metazoa</taxon>
        <taxon>Ecdysozoa</taxon>
        <taxon>Arthropoda</taxon>
        <taxon>Crustacea</taxon>
        <taxon>Oligostraca</taxon>
        <taxon>Ostracoda</taxon>
        <taxon>Podocopa</taxon>
        <taxon>Podocopida</taxon>
        <taxon>Darwinulocopina</taxon>
        <taxon>Darwinuloidea</taxon>
        <taxon>Darwinulidae</taxon>
        <taxon>Darwinula</taxon>
    </lineage>
</organism>
<protein>
    <submittedName>
        <fullName evidence="5">Uncharacterized protein</fullName>
    </submittedName>
</protein>
<evidence type="ECO:0000313" key="5">
    <source>
        <dbReference type="EMBL" id="CAD7243264.1"/>
    </source>
</evidence>